<dbReference type="AlphaFoldDB" id="A0A4Y3TTD5"/>
<comment type="caution">
    <text evidence="1">The sequence shown here is derived from an EMBL/GenBank/DDBJ whole genome shotgun (WGS) entry which is preliminary data.</text>
</comment>
<organism evidence="1 2">
    <name type="scientific">Acetobacter peroxydans</name>
    <dbReference type="NCBI Taxonomy" id="104098"/>
    <lineage>
        <taxon>Bacteria</taxon>
        <taxon>Pseudomonadati</taxon>
        <taxon>Pseudomonadota</taxon>
        <taxon>Alphaproteobacteria</taxon>
        <taxon>Acetobacterales</taxon>
        <taxon>Acetobacteraceae</taxon>
        <taxon>Acetobacter</taxon>
    </lineage>
</organism>
<name>A0A4Y3TTD5_9PROT</name>
<gene>
    <name evidence="1" type="ORF">APE01nite_08010</name>
</gene>
<reference evidence="1 2" key="1">
    <citation type="submission" date="2019-06" db="EMBL/GenBank/DDBJ databases">
        <title>Whole genome shotgun sequence of Acetobacter peroxydans NBRC 13755.</title>
        <authorList>
            <person name="Hosoyama A."/>
            <person name="Uohara A."/>
            <person name="Ohji S."/>
            <person name="Ichikawa N."/>
        </authorList>
    </citation>
    <scope>NUCLEOTIDE SEQUENCE [LARGE SCALE GENOMIC DNA]</scope>
    <source>
        <strain evidence="1 2">NBRC 13755</strain>
    </source>
</reference>
<dbReference type="Proteomes" id="UP000317730">
    <property type="component" value="Unassembled WGS sequence"/>
</dbReference>
<keyword evidence="2" id="KW-1185">Reference proteome</keyword>
<protein>
    <submittedName>
        <fullName evidence="1">Uncharacterized protein</fullName>
    </submittedName>
</protein>
<evidence type="ECO:0000313" key="2">
    <source>
        <dbReference type="Proteomes" id="UP000317730"/>
    </source>
</evidence>
<evidence type="ECO:0000313" key="1">
    <source>
        <dbReference type="EMBL" id="GEB85004.1"/>
    </source>
</evidence>
<accession>A0A4Y3TTD5</accession>
<sequence>MMPEKGFCPVDKAMRTGADMLFYQVDRAFCPHGPVIPEFRKNRQINELLRFFVRASAWRLRAGVPAAHSLYVFARGRAGWR</sequence>
<dbReference type="EMBL" id="BJMV01000003">
    <property type="protein sequence ID" value="GEB85004.1"/>
    <property type="molecule type" value="Genomic_DNA"/>
</dbReference>
<proteinExistence type="predicted"/>